<dbReference type="Proteomes" id="UP000823388">
    <property type="component" value="Chromosome 7N"/>
</dbReference>
<sequence>MSLLLHGGHLINHQRSSILGQAWKQESNGAGVLRWLRCLANSMLSPAMLCCKTSSAVHEPSLRSLVPTISVCNLSCASLQLLPNKLQDHIR</sequence>
<proteinExistence type="predicted"/>
<evidence type="ECO:0000313" key="2">
    <source>
        <dbReference type="Proteomes" id="UP000823388"/>
    </source>
</evidence>
<reference evidence="1 2" key="1">
    <citation type="submission" date="2020-05" db="EMBL/GenBank/DDBJ databases">
        <title>WGS assembly of Panicum virgatum.</title>
        <authorList>
            <person name="Lovell J.T."/>
            <person name="Jenkins J."/>
            <person name="Shu S."/>
            <person name="Juenger T.E."/>
            <person name="Schmutz J."/>
        </authorList>
    </citation>
    <scope>NUCLEOTIDE SEQUENCE [LARGE SCALE GENOMIC DNA]</scope>
    <source>
        <strain evidence="2">cv. AP13</strain>
    </source>
</reference>
<gene>
    <name evidence="1" type="ORF">PVAP13_7NG131600</name>
</gene>
<protein>
    <submittedName>
        <fullName evidence="1">Uncharacterized protein</fullName>
    </submittedName>
</protein>
<keyword evidence="2" id="KW-1185">Reference proteome</keyword>
<name>A0A8T0Q5T8_PANVG</name>
<dbReference type="AlphaFoldDB" id="A0A8T0Q5T8"/>
<accession>A0A8T0Q5T8</accession>
<dbReference type="EMBL" id="CM029050">
    <property type="protein sequence ID" value="KAG2565674.1"/>
    <property type="molecule type" value="Genomic_DNA"/>
</dbReference>
<comment type="caution">
    <text evidence="1">The sequence shown here is derived from an EMBL/GenBank/DDBJ whole genome shotgun (WGS) entry which is preliminary data.</text>
</comment>
<evidence type="ECO:0000313" key="1">
    <source>
        <dbReference type="EMBL" id="KAG2565674.1"/>
    </source>
</evidence>
<organism evidence="1 2">
    <name type="scientific">Panicum virgatum</name>
    <name type="common">Blackwell switchgrass</name>
    <dbReference type="NCBI Taxonomy" id="38727"/>
    <lineage>
        <taxon>Eukaryota</taxon>
        <taxon>Viridiplantae</taxon>
        <taxon>Streptophyta</taxon>
        <taxon>Embryophyta</taxon>
        <taxon>Tracheophyta</taxon>
        <taxon>Spermatophyta</taxon>
        <taxon>Magnoliopsida</taxon>
        <taxon>Liliopsida</taxon>
        <taxon>Poales</taxon>
        <taxon>Poaceae</taxon>
        <taxon>PACMAD clade</taxon>
        <taxon>Panicoideae</taxon>
        <taxon>Panicodae</taxon>
        <taxon>Paniceae</taxon>
        <taxon>Panicinae</taxon>
        <taxon>Panicum</taxon>
        <taxon>Panicum sect. Hiantes</taxon>
    </lineage>
</organism>